<keyword evidence="2" id="KW-1185">Reference proteome</keyword>
<protein>
    <submittedName>
        <fullName evidence="1">Uncharacterized protein</fullName>
    </submittedName>
</protein>
<dbReference type="EMBL" id="QTTN01000001">
    <property type="protein sequence ID" value="REE94564.1"/>
    <property type="molecule type" value="Genomic_DNA"/>
</dbReference>
<comment type="caution">
    <text evidence="1">The sequence shown here is derived from an EMBL/GenBank/DDBJ whole genome shotgun (WGS) entry which is preliminary data.</text>
</comment>
<evidence type="ECO:0000313" key="1">
    <source>
        <dbReference type="EMBL" id="REE94564.1"/>
    </source>
</evidence>
<evidence type="ECO:0000313" key="2">
    <source>
        <dbReference type="Proteomes" id="UP000256304"/>
    </source>
</evidence>
<sequence>MRLFKRCSLWLTLISAWIVYYNATGRDDKNILLFFQARHSG</sequence>
<name>A0A3D9SPR9_9BACL</name>
<reference evidence="1 2" key="1">
    <citation type="submission" date="2018-08" db="EMBL/GenBank/DDBJ databases">
        <title>Genomic Encyclopedia of Type Strains, Phase III (KMG-III): the genomes of soil and plant-associated and newly described type strains.</title>
        <authorList>
            <person name="Whitman W."/>
        </authorList>
    </citation>
    <scope>NUCLEOTIDE SEQUENCE [LARGE SCALE GENOMIC DNA]</scope>
    <source>
        <strain evidence="1 2">CGMCC 1.10966</strain>
    </source>
</reference>
<dbReference type="Proteomes" id="UP000256304">
    <property type="component" value="Unassembled WGS sequence"/>
</dbReference>
<gene>
    <name evidence="1" type="ORF">A8990_101360</name>
</gene>
<organism evidence="1 2">
    <name type="scientific">Paenibacillus taihuensis</name>
    <dbReference type="NCBI Taxonomy" id="1156355"/>
    <lineage>
        <taxon>Bacteria</taxon>
        <taxon>Bacillati</taxon>
        <taxon>Bacillota</taxon>
        <taxon>Bacilli</taxon>
        <taxon>Bacillales</taxon>
        <taxon>Paenibacillaceae</taxon>
        <taxon>Paenibacillus</taxon>
    </lineage>
</organism>
<proteinExistence type="predicted"/>
<dbReference type="AlphaFoldDB" id="A0A3D9SPR9"/>
<accession>A0A3D9SPR9</accession>